<dbReference type="InterPro" id="IPR013221">
    <property type="entry name" value="Mur_ligase_cen"/>
</dbReference>
<keyword evidence="13" id="KW-1185">Reference proteome</keyword>
<dbReference type="Gene3D" id="3.90.190.20">
    <property type="entry name" value="Mur ligase, C-terminal domain"/>
    <property type="match status" value="1"/>
</dbReference>
<name>A0ABY3MW26_9GAMM</name>
<keyword evidence="5 7" id="KW-0547">Nucleotide-binding</keyword>
<dbReference type="Gene3D" id="3.40.50.720">
    <property type="entry name" value="NAD(P)-binding Rossmann-like Domain"/>
    <property type="match status" value="1"/>
</dbReference>
<proteinExistence type="inferred from homology"/>
<dbReference type="PANTHER" id="PTHR43692:SF1">
    <property type="entry name" value="UDP-N-ACETYLMURAMOYLALANINE--D-GLUTAMATE LIGASE"/>
    <property type="match status" value="1"/>
</dbReference>
<dbReference type="InterPro" id="IPR004101">
    <property type="entry name" value="Mur_ligase_C"/>
</dbReference>
<keyword evidence="3 7" id="KW-0963">Cytoplasm</keyword>
<dbReference type="PANTHER" id="PTHR43692">
    <property type="entry name" value="UDP-N-ACETYLMURAMOYLALANINE--D-GLUTAMATE LIGASE"/>
    <property type="match status" value="1"/>
</dbReference>
<evidence type="ECO:0000256" key="2">
    <source>
        <dbReference type="ARBA" id="ARBA00004752"/>
    </source>
</evidence>
<evidence type="ECO:0000256" key="5">
    <source>
        <dbReference type="ARBA" id="ARBA00022741"/>
    </source>
</evidence>
<sequence length="503" mass="53439">MSWLTAFTDKKIVVLGVGVTGLSCLRFLHAQNLSFAVNDSRAMPFASESELVQYQIDFPNATFVFGQWQQALIANADIIIASPGIDLVKEGISTLVGENCRVIGDIELFCLVNNTLANPMKMLAVTGSNGKSTVVSLLAYLANSLGFNVALAGNIGEPILDLLLDNDSSGTQNEQVDIVVVELSSFQLETLTSMRAIAASVLNLSDDHLDRHKTMAVYQGLKQAIYSQANIAVVNREDSATKTLVKDQTVISFGLNKPDTDQFGLSIVDAKPTLVFGEQVLIALDELPLAGMHNALNYMAALALGYAAGWSLEAMTNNLPGFIGLAHRCQRVASNDGIQWINDSKATNVGATLAAISGLSPTIHLNNKLILIAGGDGKGADFSPLTTMLNAEVNQLITLGKDGGEIASLVNASSNSPIQVNTLAEAVEQANALACHGDMVLLSPACASIDMFKNYMVRGEQFMTSVTQLQTAANVHKDANAQTDSSAHKGFSAKKDTKEASCR</sequence>
<feature type="region of interest" description="Disordered" evidence="9">
    <location>
        <begin position="477"/>
        <end position="503"/>
    </location>
</feature>
<dbReference type="InterPro" id="IPR005762">
    <property type="entry name" value="MurD"/>
</dbReference>
<dbReference type="Pfam" id="PF08245">
    <property type="entry name" value="Mur_ligase_M"/>
    <property type="match status" value="1"/>
</dbReference>
<dbReference type="GO" id="GO:0008764">
    <property type="term" value="F:UDP-N-acetylmuramoylalanine-D-glutamate ligase activity"/>
    <property type="evidence" value="ECO:0007669"/>
    <property type="project" value="UniProtKB-EC"/>
</dbReference>
<feature type="domain" description="Mur ligase central" evidence="11">
    <location>
        <begin position="125"/>
        <end position="304"/>
    </location>
</feature>
<keyword evidence="7 8" id="KW-0573">Peptidoglycan synthesis</keyword>
<keyword evidence="6 7" id="KW-0067">ATP-binding</keyword>
<dbReference type="EC" id="6.3.2.9" evidence="7 8"/>
<dbReference type="Pfam" id="PF02875">
    <property type="entry name" value="Mur_ligase_C"/>
    <property type="match status" value="1"/>
</dbReference>
<evidence type="ECO:0000313" key="12">
    <source>
        <dbReference type="EMBL" id="TYK65351.1"/>
    </source>
</evidence>
<dbReference type="Gene3D" id="3.40.1190.10">
    <property type="entry name" value="Mur-like, catalytic domain"/>
    <property type="match status" value="1"/>
</dbReference>
<keyword evidence="7 8" id="KW-0961">Cell wall biogenesis/degradation</keyword>
<organism evidence="12 13">
    <name type="scientific">Colwellia echini</name>
    <dbReference type="NCBI Taxonomy" id="1982103"/>
    <lineage>
        <taxon>Bacteria</taxon>
        <taxon>Pseudomonadati</taxon>
        <taxon>Pseudomonadota</taxon>
        <taxon>Gammaproteobacteria</taxon>
        <taxon>Alteromonadales</taxon>
        <taxon>Colwelliaceae</taxon>
        <taxon>Colwellia</taxon>
    </lineage>
</organism>
<evidence type="ECO:0000256" key="3">
    <source>
        <dbReference type="ARBA" id="ARBA00022490"/>
    </source>
</evidence>
<dbReference type="SUPFAM" id="SSF51984">
    <property type="entry name" value="MurCD N-terminal domain"/>
    <property type="match status" value="1"/>
</dbReference>
<evidence type="ECO:0000313" key="13">
    <source>
        <dbReference type="Proteomes" id="UP000815846"/>
    </source>
</evidence>
<evidence type="ECO:0000259" key="11">
    <source>
        <dbReference type="Pfam" id="PF08245"/>
    </source>
</evidence>
<dbReference type="Pfam" id="PF21799">
    <property type="entry name" value="MurD-like_N"/>
    <property type="match status" value="1"/>
</dbReference>
<comment type="pathway">
    <text evidence="2 7 8">Cell wall biogenesis; peptidoglycan biosynthesis.</text>
</comment>
<accession>A0ABY3MW26</accession>
<comment type="subcellular location">
    <subcellularLocation>
        <location evidence="1 7 8">Cytoplasm</location>
    </subcellularLocation>
</comment>
<comment type="caution">
    <text evidence="12">The sequence shown here is derived from an EMBL/GenBank/DDBJ whole genome shotgun (WGS) entry which is preliminary data.</text>
</comment>
<dbReference type="SUPFAM" id="SSF53623">
    <property type="entry name" value="MurD-like peptide ligases, catalytic domain"/>
    <property type="match status" value="1"/>
</dbReference>
<feature type="compositionally biased region" description="Basic and acidic residues" evidence="9">
    <location>
        <begin position="493"/>
        <end position="503"/>
    </location>
</feature>
<gene>
    <name evidence="7 12" type="primary">murD</name>
    <name evidence="12" type="ORF">CWS31_010815</name>
</gene>
<protein>
    <recommendedName>
        <fullName evidence="7 8">UDP-N-acetylmuramoylalanine--D-glutamate ligase</fullName>
        <ecNumber evidence="7 8">6.3.2.9</ecNumber>
    </recommendedName>
    <alternativeName>
        <fullName evidence="7">D-glutamic acid-adding enzyme</fullName>
    </alternativeName>
    <alternativeName>
        <fullName evidence="7">UDP-N-acetylmuramoyl-L-alanyl-D-glutamate synthetase</fullName>
    </alternativeName>
</protein>
<evidence type="ECO:0000259" key="10">
    <source>
        <dbReference type="Pfam" id="PF02875"/>
    </source>
</evidence>
<feature type="binding site" evidence="7">
    <location>
        <begin position="127"/>
        <end position="133"/>
    </location>
    <ligand>
        <name>ATP</name>
        <dbReference type="ChEBI" id="CHEBI:30616"/>
    </ligand>
</feature>
<dbReference type="InterPro" id="IPR036615">
    <property type="entry name" value="Mur_ligase_C_dom_sf"/>
</dbReference>
<evidence type="ECO:0000256" key="7">
    <source>
        <dbReference type="HAMAP-Rule" id="MF_00639"/>
    </source>
</evidence>
<evidence type="ECO:0000256" key="9">
    <source>
        <dbReference type="SAM" id="MobiDB-lite"/>
    </source>
</evidence>
<keyword evidence="7 8" id="KW-0132">Cell division</keyword>
<evidence type="ECO:0000256" key="4">
    <source>
        <dbReference type="ARBA" id="ARBA00022598"/>
    </source>
</evidence>
<comment type="similarity">
    <text evidence="7">Belongs to the MurCDEF family.</text>
</comment>
<evidence type="ECO:0000256" key="6">
    <source>
        <dbReference type="ARBA" id="ARBA00022840"/>
    </source>
</evidence>
<evidence type="ECO:0000256" key="8">
    <source>
        <dbReference type="RuleBase" id="RU003664"/>
    </source>
</evidence>
<keyword evidence="7 8" id="KW-0131">Cell cycle</keyword>
<comment type="catalytic activity">
    <reaction evidence="7 8">
        <text>UDP-N-acetyl-alpha-D-muramoyl-L-alanine + D-glutamate + ATP = UDP-N-acetyl-alpha-D-muramoyl-L-alanyl-D-glutamate + ADP + phosphate + H(+)</text>
        <dbReference type="Rhea" id="RHEA:16429"/>
        <dbReference type="ChEBI" id="CHEBI:15378"/>
        <dbReference type="ChEBI" id="CHEBI:29986"/>
        <dbReference type="ChEBI" id="CHEBI:30616"/>
        <dbReference type="ChEBI" id="CHEBI:43474"/>
        <dbReference type="ChEBI" id="CHEBI:83898"/>
        <dbReference type="ChEBI" id="CHEBI:83900"/>
        <dbReference type="ChEBI" id="CHEBI:456216"/>
        <dbReference type="EC" id="6.3.2.9"/>
    </reaction>
</comment>
<dbReference type="RefSeq" id="WP_101345376.1">
    <property type="nucleotide sequence ID" value="NZ_PJAI02000011.1"/>
</dbReference>
<dbReference type="HAMAP" id="MF_00639">
    <property type="entry name" value="MurD"/>
    <property type="match status" value="1"/>
</dbReference>
<dbReference type="EMBL" id="PJAI02000011">
    <property type="protein sequence ID" value="TYK65351.1"/>
    <property type="molecule type" value="Genomic_DNA"/>
</dbReference>
<dbReference type="InterPro" id="IPR036565">
    <property type="entry name" value="Mur-like_cat_sf"/>
</dbReference>
<dbReference type="SUPFAM" id="SSF53244">
    <property type="entry name" value="MurD-like peptide ligases, peptide-binding domain"/>
    <property type="match status" value="1"/>
</dbReference>
<dbReference type="Proteomes" id="UP000815846">
    <property type="component" value="Unassembled WGS sequence"/>
</dbReference>
<comment type="function">
    <text evidence="7 8">Cell wall formation. Catalyzes the addition of glutamate to the nucleotide precursor UDP-N-acetylmuramoyl-L-alanine (UMA).</text>
</comment>
<keyword evidence="7 8" id="KW-0133">Cell shape</keyword>
<evidence type="ECO:0000256" key="1">
    <source>
        <dbReference type="ARBA" id="ARBA00004496"/>
    </source>
</evidence>
<dbReference type="NCBIfam" id="TIGR01087">
    <property type="entry name" value="murD"/>
    <property type="match status" value="1"/>
</dbReference>
<feature type="domain" description="Mur ligase C-terminal" evidence="10">
    <location>
        <begin position="327"/>
        <end position="446"/>
    </location>
</feature>
<keyword evidence="4 7" id="KW-0436">Ligase</keyword>
<reference evidence="12 13" key="1">
    <citation type="submission" date="2019-08" db="EMBL/GenBank/DDBJ databases">
        <title>Microbe sample from Colwellia echini.</title>
        <authorList>
            <person name="Christiansen L."/>
            <person name="Pathiraja D."/>
            <person name="Schultz-Johansen M."/>
            <person name="Choi I.-G."/>
            <person name="Stougaard P."/>
        </authorList>
    </citation>
    <scope>NUCLEOTIDE SEQUENCE [LARGE SCALE GENOMIC DNA]</scope>
    <source>
        <strain evidence="12 13">A3</strain>
    </source>
</reference>